<feature type="domain" description="Polysaccharide export protein N-terminal" evidence="3">
    <location>
        <begin position="80"/>
        <end position="161"/>
    </location>
</feature>
<dbReference type="InterPro" id="IPR003715">
    <property type="entry name" value="Poly_export_N"/>
</dbReference>
<dbReference type="InterPro" id="IPR049712">
    <property type="entry name" value="Poly_export"/>
</dbReference>
<protein>
    <submittedName>
        <fullName evidence="4">Polysaccharide biosynthesis protein</fullName>
    </submittedName>
</protein>
<name>A0A8J2ZLW3_9RHOB</name>
<dbReference type="Pfam" id="PF02563">
    <property type="entry name" value="Poly_export"/>
    <property type="match status" value="1"/>
</dbReference>
<dbReference type="Gene3D" id="3.30.1950.10">
    <property type="entry name" value="wza like domain"/>
    <property type="match status" value="1"/>
</dbReference>
<organism evidence="4 5">
    <name type="scientific">Salipiger pallidus</name>
    <dbReference type="NCBI Taxonomy" id="1775170"/>
    <lineage>
        <taxon>Bacteria</taxon>
        <taxon>Pseudomonadati</taxon>
        <taxon>Pseudomonadota</taxon>
        <taxon>Alphaproteobacteria</taxon>
        <taxon>Rhodobacterales</taxon>
        <taxon>Roseobacteraceae</taxon>
        <taxon>Salipiger</taxon>
    </lineage>
</organism>
<dbReference type="AlphaFoldDB" id="A0A8J2ZLW3"/>
<comment type="caution">
    <text evidence="4">The sequence shown here is derived from an EMBL/GenBank/DDBJ whole genome shotgun (WGS) entry which is preliminary data.</text>
</comment>
<evidence type="ECO:0000313" key="4">
    <source>
        <dbReference type="EMBL" id="GGG78798.1"/>
    </source>
</evidence>
<dbReference type="PANTHER" id="PTHR33619:SF3">
    <property type="entry name" value="POLYSACCHARIDE EXPORT PROTEIN GFCE-RELATED"/>
    <property type="match status" value="1"/>
</dbReference>
<dbReference type="EMBL" id="BMJV01000006">
    <property type="protein sequence ID" value="GGG78798.1"/>
    <property type="molecule type" value="Genomic_DNA"/>
</dbReference>
<dbReference type="PROSITE" id="PS51257">
    <property type="entry name" value="PROKAR_LIPOPROTEIN"/>
    <property type="match status" value="1"/>
</dbReference>
<accession>A0A8J2ZLW3</accession>
<dbReference type="GO" id="GO:0015159">
    <property type="term" value="F:polysaccharide transmembrane transporter activity"/>
    <property type="evidence" value="ECO:0007669"/>
    <property type="project" value="InterPro"/>
</dbReference>
<evidence type="ECO:0000256" key="2">
    <source>
        <dbReference type="SAM" id="SignalP"/>
    </source>
</evidence>
<dbReference type="Gene3D" id="3.10.560.10">
    <property type="entry name" value="Outer membrane lipoprotein wza domain like"/>
    <property type="match status" value="2"/>
</dbReference>
<evidence type="ECO:0000313" key="5">
    <source>
        <dbReference type="Proteomes" id="UP000617145"/>
    </source>
</evidence>
<dbReference type="PANTHER" id="PTHR33619">
    <property type="entry name" value="POLYSACCHARIDE EXPORT PROTEIN GFCE-RELATED"/>
    <property type="match status" value="1"/>
</dbReference>
<keyword evidence="5" id="KW-1185">Reference proteome</keyword>
<feature type="signal peptide" evidence="2">
    <location>
        <begin position="1"/>
        <end position="26"/>
    </location>
</feature>
<gene>
    <name evidence="4" type="ORF">GCM10011415_29780</name>
</gene>
<proteinExistence type="predicted"/>
<dbReference type="Proteomes" id="UP000617145">
    <property type="component" value="Unassembled WGS sequence"/>
</dbReference>
<reference evidence="4" key="1">
    <citation type="journal article" date="2014" name="Int. J. Syst. Evol. Microbiol.">
        <title>Complete genome sequence of Corynebacterium casei LMG S-19264T (=DSM 44701T), isolated from a smear-ripened cheese.</title>
        <authorList>
            <consortium name="US DOE Joint Genome Institute (JGI-PGF)"/>
            <person name="Walter F."/>
            <person name="Albersmeier A."/>
            <person name="Kalinowski J."/>
            <person name="Ruckert C."/>
        </authorList>
    </citation>
    <scope>NUCLEOTIDE SEQUENCE</scope>
    <source>
        <strain evidence="4">CGMCC 1.15762</strain>
    </source>
</reference>
<evidence type="ECO:0000259" key="3">
    <source>
        <dbReference type="Pfam" id="PF02563"/>
    </source>
</evidence>
<reference evidence="4" key="2">
    <citation type="submission" date="2020-09" db="EMBL/GenBank/DDBJ databases">
        <authorList>
            <person name="Sun Q."/>
            <person name="Zhou Y."/>
        </authorList>
    </citation>
    <scope>NUCLEOTIDE SEQUENCE</scope>
    <source>
        <strain evidence="4">CGMCC 1.15762</strain>
    </source>
</reference>
<evidence type="ECO:0000256" key="1">
    <source>
        <dbReference type="ARBA" id="ARBA00022729"/>
    </source>
</evidence>
<sequence>MLRPHSFLSALCAALLLASCTIPRGAALQSEVLEESNSEVPTFQVVSVTRANMPAIASWPKTGDRNTTGWPATSSGYDSNVIHTGDKLNITIWDSEENSLLTNTAEKSTNLNGVEVGPNGSIFVPYINMVQVRGLTPQMARGRIQDRLVQIAPSAQVQVSLEQGRGSSVDLVGGVSRPGAFTMPSRNYKVLGLIADGGGISPAIRNPQVRLIRGGTTYETSASLLLRDGQRNALLQPGDTVIIEQDDKSFTAIGASGSEDLVYFPKDDLSAMEAIALMGGLSDGRADPKGVLVLREYPVRHLRSDGTAPEMQQVVFTFDLTSADGLFAARNFHVNPDDTVYATEASLTRTQAVMGIIGSAFGLGQSAIRTTNVLN</sequence>
<feature type="chain" id="PRO_5035153331" evidence="2">
    <location>
        <begin position="27"/>
        <end position="375"/>
    </location>
</feature>
<keyword evidence="1 2" id="KW-0732">Signal</keyword>